<dbReference type="GO" id="GO:0000978">
    <property type="term" value="F:RNA polymerase II cis-regulatory region sequence-specific DNA binding"/>
    <property type="evidence" value="ECO:0007669"/>
    <property type="project" value="TreeGrafter"/>
</dbReference>
<dbReference type="GO" id="GO:0005634">
    <property type="term" value="C:nucleus"/>
    <property type="evidence" value="ECO:0007669"/>
    <property type="project" value="UniProtKB-SubCell"/>
</dbReference>
<name>A0A2I0B9Y2_9ASPA</name>
<evidence type="ECO:0000256" key="1">
    <source>
        <dbReference type="ARBA" id="ARBA00004123"/>
    </source>
</evidence>
<dbReference type="Proteomes" id="UP000236161">
    <property type="component" value="Unassembled WGS sequence"/>
</dbReference>
<dbReference type="PROSITE" id="PS00434">
    <property type="entry name" value="HSF_DOMAIN"/>
    <property type="match status" value="1"/>
</dbReference>
<feature type="compositionally biased region" description="Polar residues" evidence="10">
    <location>
        <begin position="298"/>
        <end position="342"/>
    </location>
</feature>
<keyword evidence="13" id="KW-1185">Reference proteome</keyword>
<feature type="domain" description="HSF-type DNA-binding" evidence="11">
    <location>
        <begin position="53"/>
        <end position="77"/>
    </location>
</feature>
<evidence type="ECO:0000313" key="12">
    <source>
        <dbReference type="EMBL" id="PKA64612.1"/>
    </source>
</evidence>
<comment type="subcellular location">
    <subcellularLocation>
        <location evidence="1">Nucleus</location>
    </subcellularLocation>
</comment>
<comment type="subunit">
    <text evidence="2">Homotrimer.</text>
</comment>
<accession>A0A2I0B9Y2</accession>
<evidence type="ECO:0000256" key="6">
    <source>
        <dbReference type="ARBA" id="ARBA00023125"/>
    </source>
</evidence>
<dbReference type="STRING" id="1088818.A0A2I0B9Y2"/>
<dbReference type="GO" id="GO:0006357">
    <property type="term" value="P:regulation of transcription by RNA polymerase II"/>
    <property type="evidence" value="ECO:0007669"/>
    <property type="project" value="TreeGrafter"/>
</dbReference>
<keyword evidence="3" id="KW-0597">Phosphoprotein</keyword>
<organism evidence="12 13">
    <name type="scientific">Apostasia shenzhenica</name>
    <dbReference type="NCBI Taxonomy" id="1088818"/>
    <lineage>
        <taxon>Eukaryota</taxon>
        <taxon>Viridiplantae</taxon>
        <taxon>Streptophyta</taxon>
        <taxon>Embryophyta</taxon>
        <taxon>Tracheophyta</taxon>
        <taxon>Spermatophyta</taxon>
        <taxon>Magnoliopsida</taxon>
        <taxon>Liliopsida</taxon>
        <taxon>Asparagales</taxon>
        <taxon>Orchidaceae</taxon>
        <taxon>Apostasioideae</taxon>
        <taxon>Apostasia</taxon>
    </lineage>
</organism>
<dbReference type="PANTHER" id="PTHR10015:SF445">
    <property type="entry name" value="HEAT STRESS TRANSCRIPTION FACTOR A-4B-LIKE"/>
    <property type="match status" value="1"/>
</dbReference>
<dbReference type="GO" id="GO:0003700">
    <property type="term" value="F:DNA-binding transcription factor activity"/>
    <property type="evidence" value="ECO:0007669"/>
    <property type="project" value="InterPro"/>
</dbReference>
<dbReference type="Pfam" id="PF00447">
    <property type="entry name" value="HSF_DNA-bind"/>
    <property type="match status" value="1"/>
</dbReference>
<evidence type="ECO:0000256" key="9">
    <source>
        <dbReference type="RuleBase" id="RU004020"/>
    </source>
</evidence>
<dbReference type="InterPro" id="IPR036390">
    <property type="entry name" value="WH_DNA-bd_sf"/>
</dbReference>
<feature type="compositionally biased region" description="Basic and acidic residues" evidence="10">
    <location>
        <begin position="381"/>
        <end position="392"/>
    </location>
</feature>
<dbReference type="InterPro" id="IPR036388">
    <property type="entry name" value="WH-like_DNA-bd_sf"/>
</dbReference>
<proteinExistence type="inferred from homology"/>
<evidence type="ECO:0000256" key="4">
    <source>
        <dbReference type="ARBA" id="ARBA00023015"/>
    </source>
</evidence>
<feature type="compositionally biased region" description="Polar residues" evidence="10">
    <location>
        <begin position="369"/>
        <end position="380"/>
    </location>
</feature>
<dbReference type="FunFam" id="1.10.10.10:FF:000057">
    <property type="entry name" value="Heat shock transcription factor 1"/>
    <property type="match status" value="1"/>
</dbReference>
<feature type="compositionally biased region" description="Polar residues" evidence="10">
    <location>
        <begin position="111"/>
        <end position="122"/>
    </location>
</feature>
<dbReference type="InterPro" id="IPR000232">
    <property type="entry name" value="HSF_DNA-bd"/>
</dbReference>
<keyword evidence="7" id="KW-0804">Transcription</keyword>
<evidence type="ECO:0000313" key="13">
    <source>
        <dbReference type="Proteomes" id="UP000236161"/>
    </source>
</evidence>
<dbReference type="SMART" id="SM00415">
    <property type="entry name" value="HSF"/>
    <property type="match status" value="1"/>
</dbReference>
<dbReference type="AlphaFoldDB" id="A0A2I0B9Y2"/>
<dbReference type="PRINTS" id="PR00056">
    <property type="entry name" value="HSFDOMAIN"/>
</dbReference>
<keyword evidence="5" id="KW-0346">Stress response</keyword>
<reference evidence="12 13" key="1">
    <citation type="journal article" date="2017" name="Nature">
        <title>The Apostasia genome and the evolution of orchids.</title>
        <authorList>
            <person name="Zhang G.Q."/>
            <person name="Liu K.W."/>
            <person name="Li Z."/>
            <person name="Lohaus R."/>
            <person name="Hsiao Y.Y."/>
            <person name="Niu S.C."/>
            <person name="Wang J.Y."/>
            <person name="Lin Y.C."/>
            <person name="Xu Q."/>
            <person name="Chen L.J."/>
            <person name="Yoshida K."/>
            <person name="Fujiwara S."/>
            <person name="Wang Z.W."/>
            <person name="Zhang Y.Q."/>
            <person name="Mitsuda N."/>
            <person name="Wang M."/>
            <person name="Liu G.H."/>
            <person name="Pecoraro L."/>
            <person name="Huang H.X."/>
            <person name="Xiao X.J."/>
            <person name="Lin M."/>
            <person name="Wu X.Y."/>
            <person name="Wu W.L."/>
            <person name="Chen Y.Y."/>
            <person name="Chang S.B."/>
            <person name="Sakamoto S."/>
            <person name="Ohme-Takagi M."/>
            <person name="Yagi M."/>
            <person name="Zeng S.J."/>
            <person name="Shen C.Y."/>
            <person name="Yeh C.M."/>
            <person name="Luo Y.B."/>
            <person name="Tsai W.C."/>
            <person name="Van de Peer Y."/>
            <person name="Liu Z.J."/>
        </authorList>
    </citation>
    <scope>NUCLEOTIDE SEQUENCE [LARGE SCALE GENOMIC DNA]</scope>
    <source>
        <strain evidence="13">cv. Shenzhen</strain>
        <tissue evidence="12">Stem</tissue>
    </source>
</reference>
<dbReference type="EMBL" id="KZ451903">
    <property type="protein sequence ID" value="PKA64612.1"/>
    <property type="molecule type" value="Genomic_DNA"/>
</dbReference>
<evidence type="ECO:0000259" key="11">
    <source>
        <dbReference type="PROSITE" id="PS00434"/>
    </source>
</evidence>
<dbReference type="SUPFAM" id="SSF46785">
    <property type="entry name" value="Winged helix' DNA-binding domain"/>
    <property type="match status" value="1"/>
</dbReference>
<evidence type="ECO:0000256" key="3">
    <source>
        <dbReference type="ARBA" id="ARBA00022553"/>
    </source>
</evidence>
<evidence type="ECO:0000256" key="5">
    <source>
        <dbReference type="ARBA" id="ARBA00023016"/>
    </source>
</evidence>
<dbReference type="PANTHER" id="PTHR10015">
    <property type="entry name" value="HEAT SHOCK TRANSCRIPTION FACTOR"/>
    <property type="match status" value="1"/>
</dbReference>
<evidence type="ECO:0000256" key="7">
    <source>
        <dbReference type="ARBA" id="ARBA00023163"/>
    </source>
</evidence>
<feature type="region of interest" description="Disordered" evidence="10">
    <location>
        <begin position="104"/>
        <end position="129"/>
    </location>
</feature>
<comment type="similarity">
    <text evidence="9">Belongs to the HSF family.</text>
</comment>
<evidence type="ECO:0000256" key="10">
    <source>
        <dbReference type="SAM" id="MobiDB-lite"/>
    </source>
</evidence>
<sequence>MEGSPGGSSSPAPFLTKTYEMLEDASTNSIVSWSSSGRSFVVWNPLEFARDLLPKNFKHSNFSSFIRQLNTYGFRKIDPDQWEFANDEFIRGQRHLLKSIHRRKPIHSHSVPPQGNNVTAPLSESERQELDDEIERLRHEKGSLIVDLQKHAQHQHEIEQQMQSLEERLKDMLLRQRSLVSFLERAVQRPGFLSDLIQQSDLHNKKRRLPKNNFFHEDVSVQDDKNPSLPGLSAEKPDISSMPLLDVEPFEKMESSLNSLEFFFREVGQASGEDAFFDDRAPCLTSVVSPTLMHASSGETDVNMQSSSHNSAEDINSSIQNNPVPARTVQTGIDMNSKPTIHSRSEEPGNAAATVPTGVNDTFWEQFFTESPGSCDTQEAQSERKESEDQRSDGNGWWSRKSVDHLTERMGSLTPAERTS</sequence>
<dbReference type="GO" id="GO:0034605">
    <property type="term" value="P:cellular response to heat"/>
    <property type="evidence" value="ECO:0007669"/>
    <property type="project" value="TreeGrafter"/>
</dbReference>
<dbReference type="Gene3D" id="1.10.10.10">
    <property type="entry name" value="Winged helix-like DNA-binding domain superfamily/Winged helix DNA-binding domain"/>
    <property type="match status" value="1"/>
</dbReference>
<feature type="region of interest" description="Disordered" evidence="10">
    <location>
        <begin position="369"/>
        <end position="420"/>
    </location>
</feature>
<gene>
    <name evidence="12" type="primary">HSFA4B</name>
    <name evidence="12" type="ORF">AXF42_Ash007358</name>
</gene>
<keyword evidence="4" id="KW-0805">Transcription regulation</keyword>
<keyword evidence="6" id="KW-0238">DNA-binding</keyword>
<protein>
    <submittedName>
        <fullName evidence="12">Heat stress transcription factor A-4b</fullName>
    </submittedName>
</protein>
<evidence type="ECO:0000256" key="2">
    <source>
        <dbReference type="ARBA" id="ARBA00011233"/>
    </source>
</evidence>
<keyword evidence="8" id="KW-0539">Nucleus</keyword>
<dbReference type="OrthoDB" id="60033at2759"/>
<evidence type="ECO:0000256" key="8">
    <source>
        <dbReference type="ARBA" id="ARBA00023242"/>
    </source>
</evidence>
<feature type="region of interest" description="Disordered" evidence="10">
    <location>
        <begin position="298"/>
        <end position="355"/>
    </location>
</feature>